<gene>
    <name evidence="2" type="ordered locus">MROS_2106</name>
</gene>
<dbReference type="CDD" id="cd07313">
    <property type="entry name" value="terB_like_2"/>
    <property type="match status" value="1"/>
</dbReference>
<feature type="domain" description="Co-chaperone DjlA N-terminal" evidence="1">
    <location>
        <begin position="18"/>
        <end position="134"/>
    </location>
</feature>
<reference evidence="2 3" key="1">
    <citation type="journal article" date="2013" name="PLoS ONE">
        <title>Genomic analysis of Melioribacter roseus, facultatively anaerobic organotrophic bacterium representing a novel deep lineage within Bacteriodetes/Chlorobi group.</title>
        <authorList>
            <person name="Kadnikov V.V."/>
            <person name="Mardanov A.V."/>
            <person name="Podosokorskaya O.A."/>
            <person name="Gavrilov S.N."/>
            <person name="Kublanov I.V."/>
            <person name="Beletsky A.V."/>
            <person name="Bonch-Osmolovskaya E.A."/>
            <person name="Ravin N.V."/>
        </authorList>
    </citation>
    <scope>NUCLEOTIDE SEQUENCE [LARGE SCALE GENOMIC DNA]</scope>
    <source>
        <strain evidence="3">JCM 17771 / P3M-2</strain>
    </source>
</reference>
<dbReference type="EMBL" id="CP003557">
    <property type="protein sequence ID" value="AFN75336.1"/>
    <property type="molecule type" value="Genomic_DNA"/>
</dbReference>
<proteinExistence type="predicted"/>
<dbReference type="Pfam" id="PF05099">
    <property type="entry name" value="TerB"/>
    <property type="match status" value="1"/>
</dbReference>
<dbReference type="InterPro" id="IPR007791">
    <property type="entry name" value="DjlA_N"/>
</dbReference>
<keyword evidence="3" id="KW-1185">Reference proteome</keyword>
<protein>
    <submittedName>
        <fullName evidence="2">Protein containing DUF1332</fullName>
    </submittedName>
</protein>
<dbReference type="SUPFAM" id="SSF158682">
    <property type="entry name" value="TerB-like"/>
    <property type="match status" value="1"/>
</dbReference>
<evidence type="ECO:0000259" key="1">
    <source>
        <dbReference type="Pfam" id="PF05099"/>
    </source>
</evidence>
<name>I7A620_MELRP</name>
<dbReference type="Gene3D" id="1.10.3680.10">
    <property type="entry name" value="TerB-like"/>
    <property type="match status" value="1"/>
</dbReference>
<dbReference type="KEGG" id="mro:MROS_2106"/>
<dbReference type="InterPro" id="IPR029024">
    <property type="entry name" value="TerB-like"/>
</dbReference>
<dbReference type="HOGENOM" id="CLU_111095_2_0_10"/>
<evidence type="ECO:0000313" key="3">
    <source>
        <dbReference type="Proteomes" id="UP000009011"/>
    </source>
</evidence>
<evidence type="ECO:0000313" key="2">
    <source>
        <dbReference type="EMBL" id="AFN75336.1"/>
    </source>
</evidence>
<accession>I7A620</accession>
<organism evidence="2 3">
    <name type="scientific">Melioribacter roseus (strain DSM 23840 / JCM 17771 / VKM B-2668 / P3M-2)</name>
    <dbReference type="NCBI Taxonomy" id="1191523"/>
    <lineage>
        <taxon>Bacteria</taxon>
        <taxon>Pseudomonadati</taxon>
        <taxon>Ignavibacteriota</taxon>
        <taxon>Ignavibacteria</taxon>
        <taxon>Ignavibacteriales</taxon>
        <taxon>Melioribacteraceae</taxon>
        <taxon>Melioribacter</taxon>
    </lineage>
</organism>
<dbReference type="OrthoDB" id="149095at2"/>
<sequence length="144" mass="16825">MSKLDTILNNQKFNKKLQLATASVFLEIAKSDNKFTNEERQTLINSIKSLFDLNDEETHELLDIAEDAILQSVSIYEFTDVINKYFNNEEKYDLVKQIWRLVFADKVLNRYEDHLVRLITNNLKLSHRDMIAAKMEVKEALGLS</sequence>
<dbReference type="RefSeq" id="WP_014856768.1">
    <property type="nucleotide sequence ID" value="NC_018178.1"/>
</dbReference>
<dbReference type="eggNOG" id="COG4103">
    <property type="taxonomic scope" value="Bacteria"/>
</dbReference>
<dbReference type="Proteomes" id="UP000009011">
    <property type="component" value="Chromosome"/>
</dbReference>
<dbReference type="AlphaFoldDB" id="I7A620"/>